<dbReference type="Proteomes" id="UP000657574">
    <property type="component" value="Unassembled WGS sequence"/>
</dbReference>
<reference evidence="2" key="1">
    <citation type="journal article" date="2014" name="Int. J. Syst. Evol. Microbiol.">
        <title>Complete genome sequence of Corynebacterium casei LMG S-19264T (=DSM 44701T), isolated from a smear-ripened cheese.</title>
        <authorList>
            <consortium name="US DOE Joint Genome Institute (JGI-PGF)"/>
            <person name="Walter F."/>
            <person name="Albersmeier A."/>
            <person name="Kalinowski J."/>
            <person name="Ruckert C."/>
        </authorList>
    </citation>
    <scope>NUCLEOTIDE SEQUENCE</scope>
    <source>
        <strain evidence="2">JCM 3086</strain>
    </source>
</reference>
<gene>
    <name evidence="2" type="ORF">GCM10010121_082380</name>
</gene>
<proteinExistence type="predicted"/>
<accession>A0A917LD16</accession>
<feature type="region of interest" description="Disordered" evidence="1">
    <location>
        <begin position="1"/>
        <end position="51"/>
    </location>
</feature>
<keyword evidence="3" id="KW-1185">Reference proteome</keyword>
<name>A0A917LD16_9ACTN</name>
<comment type="caution">
    <text evidence="2">The sequence shown here is derived from an EMBL/GenBank/DDBJ whole genome shotgun (WGS) entry which is preliminary data.</text>
</comment>
<protein>
    <submittedName>
        <fullName evidence="2">Uncharacterized protein</fullName>
    </submittedName>
</protein>
<sequence>MLPLIGPAAGAIDDVSVPEDGMGRRTPFAGTPPASRRTKRSAEAAPHPGHVRRGFFDAARDIRRKGARSAWPGRRRVTVYDLGGVVGGRSLPEVIDEWDV</sequence>
<evidence type="ECO:0000256" key="1">
    <source>
        <dbReference type="SAM" id="MobiDB-lite"/>
    </source>
</evidence>
<organism evidence="2 3">
    <name type="scientific">Streptomyces brasiliensis</name>
    <dbReference type="NCBI Taxonomy" id="1954"/>
    <lineage>
        <taxon>Bacteria</taxon>
        <taxon>Bacillati</taxon>
        <taxon>Actinomycetota</taxon>
        <taxon>Actinomycetes</taxon>
        <taxon>Kitasatosporales</taxon>
        <taxon>Streptomycetaceae</taxon>
        <taxon>Streptomyces</taxon>
    </lineage>
</organism>
<reference evidence="2" key="2">
    <citation type="submission" date="2020-09" db="EMBL/GenBank/DDBJ databases">
        <authorList>
            <person name="Sun Q."/>
            <person name="Ohkuma M."/>
        </authorList>
    </citation>
    <scope>NUCLEOTIDE SEQUENCE</scope>
    <source>
        <strain evidence="2">JCM 3086</strain>
    </source>
</reference>
<evidence type="ECO:0000313" key="3">
    <source>
        <dbReference type="Proteomes" id="UP000657574"/>
    </source>
</evidence>
<dbReference type="EMBL" id="BMQA01000059">
    <property type="protein sequence ID" value="GGJ59184.1"/>
    <property type="molecule type" value="Genomic_DNA"/>
</dbReference>
<evidence type="ECO:0000313" key="2">
    <source>
        <dbReference type="EMBL" id="GGJ59184.1"/>
    </source>
</evidence>
<dbReference type="AlphaFoldDB" id="A0A917LD16"/>